<evidence type="ECO:0000313" key="1">
    <source>
        <dbReference type="EMBL" id="OGC15003.1"/>
    </source>
</evidence>
<accession>A0A1F4S5H9</accession>
<proteinExistence type="predicted"/>
<dbReference type="EMBL" id="MEUA01000027">
    <property type="protein sequence ID" value="OGC15003.1"/>
    <property type="molecule type" value="Genomic_DNA"/>
</dbReference>
<name>A0A1F4S5H9_UNCSA</name>
<gene>
    <name evidence="1" type="ORF">A2290_01605</name>
</gene>
<comment type="caution">
    <text evidence="1">The sequence shown here is derived from an EMBL/GenBank/DDBJ whole genome shotgun (WGS) entry which is preliminary data.</text>
</comment>
<reference evidence="1 2" key="1">
    <citation type="journal article" date="2016" name="Nat. Commun.">
        <title>Thousands of microbial genomes shed light on interconnected biogeochemical processes in an aquifer system.</title>
        <authorList>
            <person name="Anantharaman K."/>
            <person name="Brown C.T."/>
            <person name="Hug L.A."/>
            <person name="Sharon I."/>
            <person name="Castelle C.J."/>
            <person name="Probst A.J."/>
            <person name="Thomas B.C."/>
            <person name="Singh A."/>
            <person name="Wilkins M.J."/>
            <person name="Karaoz U."/>
            <person name="Brodie E.L."/>
            <person name="Williams K.H."/>
            <person name="Hubbard S.S."/>
            <person name="Banfield J.F."/>
        </authorList>
    </citation>
    <scope>NUCLEOTIDE SEQUENCE [LARGE SCALE GENOMIC DNA]</scope>
</reference>
<sequence length="338" mass="38852">MVYGIAGQNIAPGMGEESFAASSAMVVSGLEKELRPTNIKMKYEDAKIDMEKAEEFIQQLVDSTAVERIKKYDGDEEKKREKKEESPKKKRAFIGSQKGVIRPFEWAERPKDEGVFSFLFNLENNVLRGILMVVLQPEIRELIDLAKDLKIDISGWKLEKVNIDSEGNLLLASGLTEEEKGRILLLDECKILEIGNILEDSWLKLLIINWRLLRVKLGLKRLGLTKEDLQNIKKSAQQIAFLKLIAILKDAHLNRVFSGSKKEFEAYSRKIRKLTKKIWKLNVNFPQIGMDWIHKKLETLALESAKYKLELLKSMQKVAYDPANEVTIHWLETTIAHF</sequence>
<organism evidence="1 2">
    <name type="scientific">candidate division WOR-1 bacterium RIFOXYB2_FULL_36_35</name>
    <dbReference type="NCBI Taxonomy" id="1802578"/>
    <lineage>
        <taxon>Bacteria</taxon>
        <taxon>Bacillati</taxon>
        <taxon>Saganbacteria</taxon>
    </lineage>
</organism>
<evidence type="ECO:0000313" key="2">
    <source>
        <dbReference type="Proteomes" id="UP000177905"/>
    </source>
</evidence>
<dbReference type="Proteomes" id="UP000177905">
    <property type="component" value="Unassembled WGS sequence"/>
</dbReference>
<protein>
    <submittedName>
        <fullName evidence="1">Uncharacterized protein</fullName>
    </submittedName>
</protein>
<dbReference type="AlphaFoldDB" id="A0A1F4S5H9"/>